<feature type="region of interest" description="Disordered" evidence="1">
    <location>
        <begin position="1"/>
        <end position="20"/>
    </location>
</feature>
<dbReference type="EMBL" id="JAYMYS010000006">
    <property type="protein sequence ID" value="KAK7387633.1"/>
    <property type="molecule type" value="Genomic_DNA"/>
</dbReference>
<dbReference type="Proteomes" id="UP001386955">
    <property type="component" value="Unassembled WGS sequence"/>
</dbReference>
<proteinExistence type="predicted"/>
<comment type="caution">
    <text evidence="2">The sequence shown here is derived from an EMBL/GenBank/DDBJ whole genome shotgun (WGS) entry which is preliminary data.</text>
</comment>
<evidence type="ECO:0000313" key="2">
    <source>
        <dbReference type="EMBL" id="KAK7387633.1"/>
    </source>
</evidence>
<name>A0AAN9S4U3_PSOTE</name>
<accession>A0AAN9S4U3</accession>
<dbReference type="AlphaFoldDB" id="A0AAN9S4U3"/>
<keyword evidence="3" id="KW-1185">Reference proteome</keyword>
<reference evidence="2 3" key="1">
    <citation type="submission" date="2024-01" db="EMBL/GenBank/DDBJ databases">
        <title>The genomes of 5 underutilized Papilionoideae crops provide insights into root nodulation and disease resistanc.</title>
        <authorList>
            <person name="Jiang F."/>
        </authorList>
    </citation>
    <scope>NUCLEOTIDE SEQUENCE [LARGE SCALE GENOMIC DNA]</scope>
    <source>
        <strain evidence="2">DUOXIRENSHENG_FW03</strain>
        <tissue evidence="2">Leaves</tissue>
    </source>
</reference>
<gene>
    <name evidence="2" type="ORF">VNO78_22419</name>
</gene>
<evidence type="ECO:0000313" key="3">
    <source>
        <dbReference type="Proteomes" id="UP001386955"/>
    </source>
</evidence>
<sequence>MVQATGLMEEDEAHDGIVGHNRRESHKVLIVLVFGQDEDEPQGPRHVTNGILHMRANLAEGDVKVKC</sequence>
<evidence type="ECO:0000256" key="1">
    <source>
        <dbReference type="SAM" id="MobiDB-lite"/>
    </source>
</evidence>
<protein>
    <submittedName>
        <fullName evidence="2">Uncharacterized protein</fullName>
    </submittedName>
</protein>
<organism evidence="2 3">
    <name type="scientific">Psophocarpus tetragonolobus</name>
    <name type="common">Winged bean</name>
    <name type="synonym">Dolichos tetragonolobus</name>
    <dbReference type="NCBI Taxonomy" id="3891"/>
    <lineage>
        <taxon>Eukaryota</taxon>
        <taxon>Viridiplantae</taxon>
        <taxon>Streptophyta</taxon>
        <taxon>Embryophyta</taxon>
        <taxon>Tracheophyta</taxon>
        <taxon>Spermatophyta</taxon>
        <taxon>Magnoliopsida</taxon>
        <taxon>eudicotyledons</taxon>
        <taxon>Gunneridae</taxon>
        <taxon>Pentapetalae</taxon>
        <taxon>rosids</taxon>
        <taxon>fabids</taxon>
        <taxon>Fabales</taxon>
        <taxon>Fabaceae</taxon>
        <taxon>Papilionoideae</taxon>
        <taxon>50 kb inversion clade</taxon>
        <taxon>NPAAA clade</taxon>
        <taxon>indigoferoid/millettioid clade</taxon>
        <taxon>Phaseoleae</taxon>
        <taxon>Psophocarpus</taxon>
    </lineage>
</organism>